<keyword evidence="4" id="KW-1003">Cell membrane</keyword>
<dbReference type="HOGENOM" id="CLU_056175_3_0_9"/>
<keyword evidence="6 8" id="KW-1133">Transmembrane helix</keyword>
<accession>C0EHV6</accession>
<protein>
    <submittedName>
        <fullName evidence="9">Transporter, auxin efflux carrier (AEC) family protein</fullName>
    </submittedName>
</protein>
<evidence type="ECO:0000256" key="7">
    <source>
        <dbReference type="ARBA" id="ARBA00023136"/>
    </source>
</evidence>
<sequence>MENLLLSLRVVAPLFLLMALGALLKWIRLWDGKTVRVMNNVCFRVFLSLMLFVNIYHTDLHSSLNLRLILFGVISICAAFLLLCLVIPRLERDPAKRGVLVQGIYRSNFIIFGLPLTVSLFGQEAAGVTSLLIAVIIPIFNVFAVLSLELFRGGKPDLPKMIKGVATNPLILGAAAGLLALVSGVELPDFLDKTATDLAAIATPLALMILGASFEFRAVRGNLKQIIWGVAGKLVLMPAVFIPLGIACGFRGAELSALLAMFASPTAVSSFTMAQQMEGDADLAGQIVVFGSGLSVVTVFVWVFALKQLGFF</sequence>
<proteinExistence type="inferred from homology"/>
<evidence type="ECO:0000313" key="9">
    <source>
        <dbReference type="EMBL" id="EEG28928.1"/>
    </source>
</evidence>
<dbReference type="GO" id="GO:0055085">
    <property type="term" value="P:transmembrane transport"/>
    <property type="evidence" value="ECO:0007669"/>
    <property type="project" value="InterPro"/>
</dbReference>
<dbReference type="eggNOG" id="COG0679">
    <property type="taxonomic scope" value="Bacteria"/>
</dbReference>
<keyword evidence="7 8" id="KW-0472">Membrane</keyword>
<dbReference type="Proteomes" id="UP000003340">
    <property type="component" value="Unassembled WGS sequence"/>
</dbReference>
<evidence type="ECO:0000313" key="10">
    <source>
        <dbReference type="Proteomes" id="UP000003340"/>
    </source>
</evidence>
<feature type="transmembrane region" description="Helical" evidence="8">
    <location>
        <begin position="283"/>
        <end position="305"/>
    </location>
</feature>
<evidence type="ECO:0000256" key="3">
    <source>
        <dbReference type="ARBA" id="ARBA00022448"/>
    </source>
</evidence>
<organism evidence="9 10">
    <name type="scientific">[Clostridium] methylpentosum DSM 5476</name>
    <dbReference type="NCBI Taxonomy" id="537013"/>
    <lineage>
        <taxon>Bacteria</taxon>
        <taxon>Bacillati</taxon>
        <taxon>Bacillota</taxon>
        <taxon>Clostridia</taxon>
        <taxon>Eubacteriales</taxon>
        <taxon>Oscillospiraceae</taxon>
        <taxon>Oscillospiraceae incertae sedis</taxon>
    </lineage>
</organism>
<feature type="transmembrane region" description="Helical" evidence="8">
    <location>
        <begin position="194"/>
        <end position="214"/>
    </location>
</feature>
<feature type="transmembrane region" description="Helical" evidence="8">
    <location>
        <begin position="99"/>
        <end position="122"/>
    </location>
</feature>
<dbReference type="Pfam" id="PF03547">
    <property type="entry name" value="Mem_trans"/>
    <property type="match status" value="2"/>
</dbReference>
<comment type="similarity">
    <text evidence="2">Belongs to the auxin efflux carrier (TC 2.A.69) family.</text>
</comment>
<keyword evidence="5 8" id="KW-0812">Transmembrane</keyword>
<dbReference type="InterPro" id="IPR038770">
    <property type="entry name" value="Na+/solute_symporter_sf"/>
</dbReference>
<comment type="subcellular location">
    <subcellularLocation>
        <location evidence="1">Cell membrane</location>
        <topology evidence="1">Multi-pass membrane protein</topology>
    </subcellularLocation>
</comment>
<dbReference type="Gene3D" id="1.20.1530.20">
    <property type="match status" value="1"/>
</dbReference>
<comment type="caution">
    <text evidence="9">The sequence shown here is derived from an EMBL/GenBank/DDBJ whole genome shotgun (WGS) entry which is preliminary data.</text>
</comment>
<dbReference type="PANTHER" id="PTHR36838">
    <property type="entry name" value="AUXIN EFFLUX CARRIER FAMILY PROTEIN"/>
    <property type="match status" value="1"/>
</dbReference>
<feature type="transmembrane region" description="Helical" evidence="8">
    <location>
        <begin position="128"/>
        <end position="150"/>
    </location>
</feature>
<dbReference type="GO" id="GO:0005886">
    <property type="term" value="C:plasma membrane"/>
    <property type="evidence" value="ECO:0007669"/>
    <property type="project" value="UniProtKB-SubCell"/>
</dbReference>
<keyword evidence="3" id="KW-0813">Transport</keyword>
<evidence type="ECO:0000256" key="8">
    <source>
        <dbReference type="SAM" id="Phobius"/>
    </source>
</evidence>
<evidence type="ECO:0000256" key="1">
    <source>
        <dbReference type="ARBA" id="ARBA00004651"/>
    </source>
</evidence>
<evidence type="ECO:0000256" key="4">
    <source>
        <dbReference type="ARBA" id="ARBA00022475"/>
    </source>
</evidence>
<keyword evidence="10" id="KW-1185">Reference proteome</keyword>
<dbReference type="STRING" id="537013.CLOSTMETH_03451"/>
<dbReference type="PANTHER" id="PTHR36838:SF4">
    <property type="entry name" value="AUXIN EFFLUX CARRIER FAMILY PROTEIN"/>
    <property type="match status" value="1"/>
</dbReference>
<reference evidence="9 10" key="2">
    <citation type="submission" date="2009-02" db="EMBL/GenBank/DDBJ databases">
        <title>Draft genome sequence of Clostridium methylpentosum (DSM 5476).</title>
        <authorList>
            <person name="Sudarsanam P."/>
            <person name="Ley R."/>
            <person name="Guruge J."/>
            <person name="Turnbaugh P.J."/>
            <person name="Mahowald M."/>
            <person name="Liep D."/>
            <person name="Gordon J."/>
        </authorList>
    </citation>
    <scope>NUCLEOTIDE SEQUENCE [LARGE SCALE GENOMIC DNA]</scope>
    <source>
        <strain evidence="9 10">DSM 5476</strain>
    </source>
</reference>
<gene>
    <name evidence="9" type="ORF">CLOSTMETH_03451</name>
</gene>
<feature type="transmembrane region" description="Helical" evidence="8">
    <location>
        <begin position="68"/>
        <end position="87"/>
    </location>
</feature>
<reference evidence="9 10" key="1">
    <citation type="submission" date="2009-01" db="EMBL/GenBank/DDBJ databases">
        <authorList>
            <person name="Fulton L."/>
            <person name="Clifton S."/>
            <person name="Fulton B."/>
            <person name="Xu J."/>
            <person name="Minx P."/>
            <person name="Pepin K.H."/>
            <person name="Johnson M."/>
            <person name="Bhonagiri V."/>
            <person name="Nash W.E."/>
            <person name="Mardis E.R."/>
            <person name="Wilson R.K."/>
        </authorList>
    </citation>
    <scope>NUCLEOTIDE SEQUENCE [LARGE SCALE GENOMIC DNA]</scope>
    <source>
        <strain evidence="9 10">DSM 5476</strain>
    </source>
</reference>
<evidence type="ECO:0000256" key="6">
    <source>
        <dbReference type="ARBA" id="ARBA00022989"/>
    </source>
</evidence>
<dbReference type="EMBL" id="ACEC01000122">
    <property type="protein sequence ID" value="EEG28928.1"/>
    <property type="molecule type" value="Genomic_DNA"/>
</dbReference>
<dbReference type="InterPro" id="IPR004776">
    <property type="entry name" value="Mem_transp_PIN-like"/>
</dbReference>
<dbReference type="AlphaFoldDB" id="C0EHV6"/>
<feature type="transmembrane region" description="Helical" evidence="8">
    <location>
        <begin position="6"/>
        <end position="25"/>
    </location>
</feature>
<feature type="transmembrane region" description="Helical" evidence="8">
    <location>
        <begin position="162"/>
        <end position="182"/>
    </location>
</feature>
<feature type="transmembrane region" description="Helical" evidence="8">
    <location>
        <begin position="37"/>
        <end position="56"/>
    </location>
</feature>
<feature type="transmembrane region" description="Helical" evidence="8">
    <location>
        <begin position="226"/>
        <end position="246"/>
    </location>
</feature>
<name>C0EHV6_9FIRM</name>
<evidence type="ECO:0000256" key="2">
    <source>
        <dbReference type="ARBA" id="ARBA00010145"/>
    </source>
</evidence>
<evidence type="ECO:0000256" key="5">
    <source>
        <dbReference type="ARBA" id="ARBA00022692"/>
    </source>
</evidence>